<evidence type="ECO:0000256" key="1">
    <source>
        <dbReference type="ARBA" id="ARBA00022485"/>
    </source>
</evidence>
<dbReference type="Gene3D" id="3.30.413.10">
    <property type="entry name" value="Sulfite Reductase Hemoprotein, domain 1"/>
    <property type="match status" value="1"/>
</dbReference>
<dbReference type="GO" id="GO:0051539">
    <property type="term" value="F:4 iron, 4 sulfur cluster binding"/>
    <property type="evidence" value="ECO:0007669"/>
    <property type="project" value="UniProtKB-KW"/>
</dbReference>
<dbReference type="Gene3D" id="3.90.480.10">
    <property type="entry name" value="Sulfite Reductase Hemoprotein,Domain 2"/>
    <property type="match status" value="1"/>
</dbReference>
<comment type="caution">
    <text evidence="8">The sequence shown here is derived from an EMBL/GenBank/DDBJ whole genome shotgun (WGS) entry which is preliminary data.</text>
</comment>
<dbReference type="AlphaFoldDB" id="A0A2V1JRV8"/>
<evidence type="ECO:0000256" key="6">
    <source>
        <dbReference type="ARBA" id="ARBA00023014"/>
    </source>
</evidence>
<keyword evidence="6" id="KW-0411">Iron-sulfur</keyword>
<dbReference type="PANTHER" id="PTHR32439:SF9">
    <property type="entry name" value="BLR3264 PROTEIN"/>
    <property type="match status" value="1"/>
</dbReference>
<keyword evidence="4" id="KW-0560">Oxidoreductase</keyword>
<keyword evidence="3" id="KW-0479">Metal-binding</keyword>
<dbReference type="InterPro" id="IPR006066">
    <property type="entry name" value="NO2/SO3_Rdtase_FeS/sirohaem_BS"/>
</dbReference>
<evidence type="ECO:0000256" key="2">
    <source>
        <dbReference type="ARBA" id="ARBA00022617"/>
    </source>
</evidence>
<evidence type="ECO:0000256" key="4">
    <source>
        <dbReference type="ARBA" id="ARBA00023002"/>
    </source>
</evidence>
<organism evidence="8 9">
    <name type="scientific">Eubacterium ramulus</name>
    <dbReference type="NCBI Taxonomy" id="39490"/>
    <lineage>
        <taxon>Bacteria</taxon>
        <taxon>Bacillati</taxon>
        <taxon>Bacillota</taxon>
        <taxon>Clostridia</taxon>
        <taxon>Eubacteriales</taxon>
        <taxon>Eubacteriaceae</taxon>
        <taxon>Eubacterium</taxon>
    </lineage>
</organism>
<dbReference type="Gene3D" id="3.30.70.20">
    <property type="match status" value="1"/>
</dbReference>
<evidence type="ECO:0000256" key="5">
    <source>
        <dbReference type="ARBA" id="ARBA00023004"/>
    </source>
</evidence>
<dbReference type="PROSITE" id="PS00365">
    <property type="entry name" value="NIR_SIR"/>
    <property type="match status" value="1"/>
</dbReference>
<dbReference type="SUPFAM" id="SSF54862">
    <property type="entry name" value="4Fe-4S ferredoxins"/>
    <property type="match status" value="1"/>
</dbReference>
<dbReference type="InterPro" id="IPR017900">
    <property type="entry name" value="4Fe4S_Fe_S_CS"/>
</dbReference>
<evidence type="ECO:0000259" key="7">
    <source>
        <dbReference type="PROSITE" id="PS51379"/>
    </source>
</evidence>
<dbReference type="PRINTS" id="PR00397">
    <property type="entry name" value="SIROHAEM"/>
</dbReference>
<dbReference type="PROSITE" id="PS00198">
    <property type="entry name" value="4FE4S_FER_1"/>
    <property type="match status" value="1"/>
</dbReference>
<dbReference type="InterPro" id="IPR036136">
    <property type="entry name" value="Nit/Sulf_reduc_fer-like_dom_sf"/>
</dbReference>
<evidence type="ECO:0000313" key="8">
    <source>
        <dbReference type="EMBL" id="PWE86879.1"/>
    </source>
</evidence>
<dbReference type="OrthoDB" id="9800558at2"/>
<dbReference type="SUPFAM" id="SSF56014">
    <property type="entry name" value="Nitrite and sulphite reductase 4Fe-4S domain-like"/>
    <property type="match status" value="1"/>
</dbReference>
<dbReference type="InterPro" id="IPR017896">
    <property type="entry name" value="4Fe4S_Fe-S-bd"/>
</dbReference>
<name>A0A2V1JRV8_EUBRA</name>
<protein>
    <submittedName>
        <fullName evidence="8">Coenzyme F420 hydrogenase</fullName>
    </submittedName>
</protein>
<sequence>MAVDYATLKKGGFMRQKQKNNFSLRIRVVGGTLTAKQLAVVSEVAETYGKGYVHLTSRQGVEIPFIKLEQIDEVKDALAKGGVVPGVCGPRVRTVTACQGAAVCPSGCIDTYALAQELDARYFGHDLPHKFKFGVTGCQNNCLKAEENDVGIKGAIRVNWIPDACIQCGVCVKACRTEAITLEDGKITVDESKCNYCGRCTKSCPTSAYEETHGYIVSFGGTFGNHVHKGNVIIPFIEDHDKLMKVCDAAIDFFADHANAGERFKFTIDRVGADKFEQAIREAYENE</sequence>
<keyword evidence="1" id="KW-0004">4Fe-4S</keyword>
<keyword evidence="2" id="KW-0349">Heme</keyword>
<dbReference type="InterPro" id="IPR005117">
    <property type="entry name" value="NiRdtase/SiRdtase_haem-b_fer"/>
</dbReference>
<dbReference type="Pfam" id="PF03460">
    <property type="entry name" value="NIR_SIR_ferr"/>
    <property type="match status" value="1"/>
</dbReference>
<dbReference type="Pfam" id="PF00037">
    <property type="entry name" value="Fer4"/>
    <property type="match status" value="2"/>
</dbReference>
<dbReference type="PROSITE" id="PS51379">
    <property type="entry name" value="4FE4S_FER_2"/>
    <property type="match status" value="2"/>
</dbReference>
<feature type="domain" description="4Fe-4S ferredoxin-type" evidence="7">
    <location>
        <begin position="185"/>
        <end position="214"/>
    </location>
</feature>
<dbReference type="GO" id="GO:0046872">
    <property type="term" value="F:metal ion binding"/>
    <property type="evidence" value="ECO:0007669"/>
    <property type="project" value="UniProtKB-KW"/>
</dbReference>
<keyword evidence="9" id="KW-1185">Reference proteome</keyword>
<dbReference type="GO" id="GO:0020037">
    <property type="term" value="F:heme binding"/>
    <property type="evidence" value="ECO:0007669"/>
    <property type="project" value="InterPro"/>
</dbReference>
<dbReference type="GO" id="GO:0016491">
    <property type="term" value="F:oxidoreductase activity"/>
    <property type="evidence" value="ECO:0007669"/>
    <property type="project" value="UniProtKB-KW"/>
</dbReference>
<feature type="domain" description="4Fe-4S ferredoxin-type" evidence="7">
    <location>
        <begin position="154"/>
        <end position="184"/>
    </location>
</feature>
<dbReference type="PANTHER" id="PTHR32439">
    <property type="entry name" value="FERREDOXIN--NITRITE REDUCTASE, CHLOROPLASTIC"/>
    <property type="match status" value="1"/>
</dbReference>
<dbReference type="InterPro" id="IPR051329">
    <property type="entry name" value="NIR_SIR_4Fe-4S"/>
</dbReference>
<accession>A0A2V1JRV8</accession>
<evidence type="ECO:0000313" key="9">
    <source>
        <dbReference type="Proteomes" id="UP000245288"/>
    </source>
</evidence>
<dbReference type="EMBL" id="JRFU01000079">
    <property type="protein sequence ID" value="PWE86879.1"/>
    <property type="molecule type" value="Genomic_DNA"/>
</dbReference>
<dbReference type="Proteomes" id="UP000245288">
    <property type="component" value="Unassembled WGS sequence"/>
</dbReference>
<dbReference type="InterPro" id="IPR006067">
    <property type="entry name" value="NO2/SO3_Rdtase_4Fe4S_dom"/>
</dbReference>
<gene>
    <name evidence="8" type="ORF">LG34_07300</name>
</gene>
<keyword evidence="5" id="KW-0408">Iron</keyword>
<proteinExistence type="predicted"/>
<dbReference type="Pfam" id="PF01077">
    <property type="entry name" value="NIR_SIR"/>
    <property type="match status" value="1"/>
</dbReference>
<evidence type="ECO:0000256" key="3">
    <source>
        <dbReference type="ARBA" id="ARBA00022723"/>
    </source>
</evidence>
<dbReference type="RefSeq" id="WP_109215458.1">
    <property type="nucleotide sequence ID" value="NZ_CABMEW010000005.1"/>
</dbReference>
<dbReference type="SUPFAM" id="SSF55124">
    <property type="entry name" value="Nitrite/Sulfite reductase N-terminal domain-like"/>
    <property type="match status" value="1"/>
</dbReference>
<reference evidence="8 9" key="1">
    <citation type="submission" date="2014-09" db="EMBL/GenBank/DDBJ databases">
        <title>Butyrate-producing bacteria isolated from human gut.</title>
        <authorList>
            <person name="Zhang Q."/>
            <person name="Zhao L."/>
        </authorList>
    </citation>
    <scope>NUCLEOTIDE SEQUENCE [LARGE SCALE GENOMIC DNA]</scope>
    <source>
        <strain evidence="8 9">21</strain>
    </source>
</reference>
<dbReference type="InterPro" id="IPR045854">
    <property type="entry name" value="NO2/SO3_Rdtase_4Fe4S_sf"/>
</dbReference>